<dbReference type="KEGG" id="trg:TRUGW13939_05178"/>
<evidence type="ECO:0008006" key="4">
    <source>
        <dbReference type="Google" id="ProtNLM"/>
    </source>
</evidence>
<evidence type="ECO:0000256" key="1">
    <source>
        <dbReference type="SAM" id="MobiDB-lite"/>
    </source>
</evidence>
<evidence type="ECO:0000313" key="2">
    <source>
        <dbReference type="EMBL" id="QKX58057.1"/>
    </source>
</evidence>
<evidence type="ECO:0000313" key="3">
    <source>
        <dbReference type="Proteomes" id="UP000509510"/>
    </source>
</evidence>
<organism evidence="2 3">
    <name type="scientific">Talaromyces rugulosus</name>
    <name type="common">Penicillium rugulosum</name>
    <dbReference type="NCBI Taxonomy" id="121627"/>
    <lineage>
        <taxon>Eukaryota</taxon>
        <taxon>Fungi</taxon>
        <taxon>Dikarya</taxon>
        <taxon>Ascomycota</taxon>
        <taxon>Pezizomycotina</taxon>
        <taxon>Eurotiomycetes</taxon>
        <taxon>Eurotiomycetidae</taxon>
        <taxon>Eurotiales</taxon>
        <taxon>Trichocomaceae</taxon>
        <taxon>Talaromyces</taxon>
        <taxon>Talaromyces sect. Islandici</taxon>
    </lineage>
</organism>
<dbReference type="EMBL" id="CP055900">
    <property type="protein sequence ID" value="QKX58057.1"/>
    <property type="molecule type" value="Genomic_DNA"/>
</dbReference>
<dbReference type="Proteomes" id="UP000509510">
    <property type="component" value="Chromosome III"/>
</dbReference>
<dbReference type="OrthoDB" id="529205at2759"/>
<protein>
    <recommendedName>
        <fullName evidence="4">Mitochondrial carrier protein PET8</fullName>
    </recommendedName>
</protein>
<gene>
    <name evidence="2" type="ORF">TRUGW13939_05178</name>
</gene>
<reference evidence="3" key="1">
    <citation type="submission" date="2020-06" db="EMBL/GenBank/DDBJ databases">
        <title>A chromosome-scale genome assembly of Talaromyces rugulosus W13939.</title>
        <authorList>
            <person name="Wang B."/>
            <person name="Guo L."/>
            <person name="Ye K."/>
            <person name="Wang L."/>
        </authorList>
    </citation>
    <scope>NUCLEOTIDE SEQUENCE [LARGE SCALE GENOMIC DNA]</scope>
    <source>
        <strain evidence="3">W13939</strain>
    </source>
</reference>
<keyword evidence="3" id="KW-1185">Reference proteome</keyword>
<dbReference type="RefSeq" id="XP_035344235.1">
    <property type="nucleotide sequence ID" value="XM_035488342.1"/>
</dbReference>
<name>A0A7H8QVQ2_TALRU</name>
<proteinExistence type="predicted"/>
<dbReference type="AlphaFoldDB" id="A0A7H8QVQ2"/>
<feature type="region of interest" description="Disordered" evidence="1">
    <location>
        <begin position="37"/>
        <end position="89"/>
    </location>
</feature>
<feature type="compositionally biased region" description="Basic and acidic residues" evidence="1">
    <location>
        <begin position="37"/>
        <end position="71"/>
    </location>
</feature>
<sequence>MPSLSLTRTLLRPLATSSSSTCSSSISFSTSSIRQALKEGDANRDKEHISQEYESVKNENLRNAKEGKGGWKNELASESEASVKADRGETGININLQEEIKVKEKKTEVNKGGK</sequence>
<dbReference type="GeneID" id="55992676"/>
<accession>A0A7H8QVQ2</accession>